<dbReference type="Ensembl" id="ENSLBET00000025832.1">
    <property type="protein sequence ID" value="ENSLBEP00000024568.1"/>
    <property type="gene ID" value="ENSLBEG00000018788.1"/>
</dbReference>
<sequence length="447" mass="50327">MDNTQQHPDYYGGHMEPPYSVNRPHVPTQLDPAPPQWASSQGYDGHPYGFRYDLPALPPREGGFGGPHLPPPFGFDPTVPPPPFGYPPPGQFPNMVPPGPVNAHSSGHGASPFHTFGQQFRPGPQSAQYDPDAFQSPLLPPRGTGPDRIPVSQRRVEDEAGFQRSQDQQWVRRFLQSRDKTSRGSQTQPQSLRDMQPRCVPELRRTLYQAAQLVSQLAETCDSLRRGVEEDGVWTPSYSGALKLKQELQSSLSVLSDSQNIAGWKVKVSRVTARRSRRLRARRLLQLEENQRKERIAEKEAAIDKWRLQQIQQVEERKKEQEVKLAADTVLCEVRRKQADVKRMQDVLRSVEKLRKLRKEAASRKGIVTESECDDAFRDRVEQLRNVMKRRTAVYSAEEKALRVMLEGGTGGGEKEGAGKEDEEGEGETAAEEAQSTNHPVWRGSSC</sequence>
<dbReference type="InterPro" id="IPR052831">
    <property type="entry name" value="Apoptosis_promoter"/>
</dbReference>
<feature type="compositionally biased region" description="Polar residues" evidence="1">
    <location>
        <begin position="435"/>
        <end position="447"/>
    </location>
</feature>
<dbReference type="InParanoid" id="A0A3Q3G0F9"/>
<feature type="region of interest" description="Disordered" evidence="1">
    <location>
        <begin position="405"/>
        <end position="447"/>
    </location>
</feature>
<feature type="region of interest" description="Disordered" evidence="1">
    <location>
        <begin position="97"/>
        <end position="196"/>
    </location>
</feature>
<proteinExistence type="predicted"/>
<evidence type="ECO:0000256" key="1">
    <source>
        <dbReference type="SAM" id="MobiDB-lite"/>
    </source>
</evidence>
<feature type="region of interest" description="Disordered" evidence="1">
    <location>
        <begin position="1"/>
        <end position="42"/>
    </location>
</feature>
<evidence type="ECO:0000313" key="2">
    <source>
        <dbReference type="Ensembl" id="ENSLBEP00000024568.1"/>
    </source>
</evidence>
<dbReference type="AlphaFoldDB" id="A0A3Q3G0F9"/>
<dbReference type="Pfam" id="PF16021">
    <property type="entry name" value="PDCD7"/>
    <property type="match status" value="1"/>
</dbReference>
<organism evidence="2 3">
    <name type="scientific">Labrus bergylta</name>
    <name type="common">ballan wrasse</name>
    <dbReference type="NCBI Taxonomy" id="56723"/>
    <lineage>
        <taxon>Eukaryota</taxon>
        <taxon>Metazoa</taxon>
        <taxon>Chordata</taxon>
        <taxon>Craniata</taxon>
        <taxon>Vertebrata</taxon>
        <taxon>Euteleostomi</taxon>
        <taxon>Actinopterygii</taxon>
        <taxon>Neopterygii</taxon>
        <taxon>Teleostei</taxon>
        <taxon>Neoteleostei</taxon>
        <taxon>Acanthomorphata</taxon>
        <taxon>Eupercaria</taxon>
        <taxon>Labriformes</taxon>
        <taxon>Labridae</taxon>
        <taxon>Labrus</taxon>
    </lineage>
</organism>
<feature type="compositionally biased region" description="Acidic residues" evidence="1">
    <location>
        <begin position="421"/>
        <end position="431"/>
    </location>
</feature>
<evidence type="ECO:0000313" key="3">
    <source>
        <dbReference type="Proteomes" id="UP000261660"/>
    </source>
</evidence>
<keyword evidence="3" id="KW-1185">Reference proteome</keyword>
<protein>
    <submittedName>
        <fullName evidence="2">Programmed cell death 7</fullName>
    </submittedName>
</protein>
<dbReference type="GeneTree" id="ENSGT00390000017392"/>
<name>A0A3Q3G0F9_9LABR</name>
<dbReference type="STRING" id="56723.ENSLBEP00000024568"/>
<reference evidence="2" key="1">
    <citation type="submission" date="2025-08" db="UniProtKB">
        <authorList>
            <consortium name="Ensembl"/>
        </authorList>
    </citation>
    <scope>IDENTIFICATION</scope>
</reference>
<feature type="compositionally biased region" description="Polar residues" evidence="1">
    <location>
        <begin position="183"/>
        <end position="193"/>
    </location>
</feature>
<dbReference type="InterPro" id="IPR031974">
    <property type="entry name" value="PDCD7"/>
</dbReference>
<accession>A0A3Q3G0F9</accession>
<dbReference type="GO" id="GO:0005689">
    <property type="term" value="C:U12-type spliceosomal complex"/>
    <property type="evidence" value="ECO:0007669"/>
    <property type="project" value="TreeGrafter"/>
</dbReference>
<reference evidence="2" key="2">
    <citation type="submission" date="2025-09" db="UniProtKB">
        <authorList>
            <consortium name="Ensembl"/>
        </authorList>
    </citation>
    <scope>IDENTIFICATION</scope>
</reference>
<dbReference type="Proteomes" id="UP000261660">
    <property type="component" value="Unplaced"/>
</dbReference>
<dbReference type="PANTHER" id="PTHR48190">
    <property type="entry name" value="PROGRAMMED CELL DEATH PROTEIN 7"/>
    <property type="match status" value="1"/>
</dbReference>
<dbReference type="PANTHER" id="PTHR48190:SF2">
    <property type="entry name" value="PROGRAMMED CELL DEATH PROTEIN 7"/>
    <property type="match status" value="1"/>
</dbReference>